<dbReference type="EnsemblPlants" id="ORUFI04G02300.1">
    <property type="protein sequence ID" value="ORUFI04G02300.1"/>
    <property type="gene ID" value="ORUFI04G02300"/>
</dbReference>
<organism evidence="2 3">
    <name type="scientific">Oryza rufipogon</name>
    <name type="common">Brownbeard rice</name>
    <name type="synonym">Asian wild rice</name>
    <dbReference type="NCBI Taxonomy" id="4529"/>
    <lineage>
        <taxon>Eukaryota</taxon>
        <taxon>Viridiplantae</taxon>
        <taxon>Streptophyta</taxon>
        <taxon>Embryophyta</taxon>
        <taxon>Tracheophyta</taxon>
        <taxon>Spermatophyta</taxon>
        <taxon>Magnoliopsida</taxon>
        <taxon>Liliopsida</taxon>
        <taxon>Poales</taxon>
        <taxon>Poaceae</taxon>
        <taxon>BOP clade</taxon>
        <taxon>Oryzoideae</taxon>
        <taxon>Oryzeae</taxon>
        <taxon>Oryzinae</taxon>
        <taxon>Oryza</taxon>
    </lineage>
</organism>
<keyword evidence="3" id="KW-1185">Reference proteome</keyword>
<dbReference type="HOGENOM" id="CLU_2798453_0_0_1"/>
<feature type="region of interest" description="Disordered" evidence="1">
    <location>
        <begin position="25"/>
        <end position="45"/>
    </location>
</feature>
<evidence type="ECO:0000256" key="1">
    <source>
        <dbReference type="SAM" id="MobiDB-lite"/>
    </source>
</evidence>
<evidence type="ECO:0000313" key="3">
    <source>
        <dbReference type="Proteomes" id="UP000008022"/>
    </source>
</evidence>
<dbReference type="Gramene" id="ORUFI04G02300.1">
    <property type="protein sequence ID" value="ORUFI04G02300.1"/>
    <property type="gene ID" value="ORUFI04G02300"/>
</dbReference>
<dbReference type="Proteomes" id="UP000008022">
    <property type="component" value="Unassembled WGS sequence"/>
</dbReference>
<dbReference type="AlphaFoldDB" id="A0A0E0P521"/>
<accession>A0A0E0P521</accession>
<evidence type="ECO:0000313" key="2">
    <source>
        <dbReference type="EnsemblPlants" id="ORUFI04G02300.1"/>
    </source>
</evidence>
<sequence>MEGAPMGNRVTQALLMDAAACGELGDGRTRGEEEEPKLRASPVGNNVTANSDIKVKWYCGLDDGDPWW</sequence>
<proteinExistence type="predicted"/>
<protein>
    <submittedName>
        <fullName evidence="2">Uncharacterized protein</fullName>
    </submittedName>
</protein>
<reference evidence="3" key="1">
    <citation type="submission" date="2013-06" db="EMBL/GenBank/DDBJ databases">
        <authorList>
            <person name="Zhao Q."/>
        </authorList>
    </citation>
    <scope>NUCLEOTIDE SEQUENCE</scope>
    <source>
        <strain evidence="3">cv. W1943</strain>
    </source>
</reference>
<name>A0A0E0P521_ORYRU</name>
<reference evidence="2" key="2">
    <citation type="submission" date="2015-06" db="UniProtKB">
        <authorList>
            <consortium name="EnsemblPlants"/>
        </authorList>
    </citation>
    <scope>IDENTIFICATION</scope>
</reference>